<reference evidence="2 3" key="1">
    <citation type="submission" date="2023-09" db="EMBL/GenBank/DDBJ databases">
        <authorList>
            <person name="Rey-Velasco X."/>
        </authorList>
    </citation>
    <scope>NUCLEOTIDE SEQUENCE [LARGE SCALE GENOMIC DNA]</scope>
    <source>
        <strain evidence="2 3">F388</strain>
    </source>
</reference>
<feature type="transmembrane region" description="Helical" evidence="1">
    <location>
        <begin position="25"/>
        <end position="43"/>
    </location>
</feature>
<dbReference type="RefSeq" id="WP_311349014.1">
    <property type="nucleotide sequence ID" value="NZ_JAVRHR010000001.1"/>
</dbReference>
<keyword evidence="1" id="KW-0812">Transmembrane</keyword>
<organism evidence="2 3">
    <name type="scientific">Croceitalea rosinachiae</name>
    <dbReference type="NCBI Taxonomy" id="3075596"/>
    <lineage>
        <taxon>Bacteria</taxon>
        <taxon>Pseudomonadati</taxon>
        <taxon>Bacteroidota</taxon>
        <taxon>Flavobacteriia</taxon>
        <taxon>Flavobacteriales</taxon>
        <taxon>Flavobacteriaceae</taxon>
        <taxon>Croceitalea</taxon>
    </lineage>
</organism>
<comment type="caution">
    <text evidence="2">The sequence shown here is derived from an EMBL/GenBank/DDBJ whole genome shotgun (WGS) entry which is preliminary data.</text>
</comment>
<proteinExistence type="predicted"/>
<evidence type="ECO:0000313" key="2">
    <source>
        <dbReference type="EMBL" id="MDT0605442.1"/>
    </source>
</evidence>
<dbReference type="EMBL" id="JAVRHR010000001">
    <property type="protein sequence ID" value="MDT0605442.1"/>
    <property type="molecule type" value="Genomic_DNA"/>
</dbReference>
<sequence>MKKDEFYIGYVDEVGIGTKKTLKRFVIIAISVLMIGALLFGFFQRPAINSSFDFGNPTKVSGLYHESPYPMLRVAVAENEFKDLVLLGVGKFGPNPYLKEIREKEGGLNGKQLTIEGQLVYYNGKTLLEIDDSQNVSLANSKVNTFSFTKTLGQLTVEGEVIDPKCYFGVMKPGFGKIHRSCASLCIAGGVPPVLVSNGENGVENYFLLTDLKGNPIHRDILPYIGQPSKISGALSAIGDWKVLKINVDQIEKLDKKSSIY</sequence>
<accession>A0ABU3A5J4</accession>
<dbReference type="Proteomes" id="UP001255246">
    <property type="component" value="Unassembled WGS sequence"/>
</dbReference>
<evidence type="ECO:0000256" key="1">
    <source>
        <dbReference type="SAM" id="Phobius"/>
    </source>
</evidence>
<gene>
    <name evidence="2" type="ORF">RM706_00280</name>
</gene>
<evidence type="ECO:0000313" key="3">
    <source>
        <dbReference type="Proteomes" id="UP001255246"/>
    </source>
</evidence>
<keyword evidence="3" id="KW-1185">Reference proteome</keyword>
<protein>
    <submittedName>
        <fullName evidence="2">Uncharacterized protein</fullName>
    </submittedName>
</protein>
<keyword evidence="1" id="KW-1133">Transmembrane helix</keyword>
<keyword evidence="1" id="KW-0472">Membrane</keyword>
<name>A0ABU3A5J4_9FLAO</name>